<dbReference type="AlphaFoldDB" id="A0A1Z4VRN5"/>
<reference evidence="1 2" key="1">
    <citation type="submission" date="2017-05" db="EMBL/GenBank/DDBJ databases">
        <title>Thiocyanate degradation by Thiohalobacter thiocyanaticus FOKN1.</title>
        <authorList>
            <person name="Oshiki M."/>
            <person name="Fukushima T."/>
            <person name="Kawano S."/>
            <person name="Nakagawa J."/>
        </authorList>
    </citation>
    <scope>NUCLEOTIDE SEQUENCE [LARGE SCALE GENOMIC DNA]</scope>
    <source>
        <strain evidence="1 2">FOKN1</strain>
    </source>
</reference>
<dbReference type="Pfam" id="PF02452">
    <property type="entry name" value="PemK_toxin"/>
    <property type="match status" value="1"/>
</dbReference>
<dbReference type="GO" id="GO:0003677">
    <property type="term" value="F:DNA binding"/>
    <property type="evidence" value="ECO:0007669"/>
    <property type="project" value="InterPro"/>
</dbReference>
<dbReference type="InterPro" id="IPR003477">
    <property type="entry name" value="PemK-like"/>
</dbReference>
<sequence>MVKSGRPVVVLSPTMKGRPNLVTVVALSTEPPDPVMPYHLELPRAALPQLSRFQERPSWVKGDMVYTVGFHRLELVRVGKRDPRTGKRLYFTQRLGREHMRQIYGCVLHGLNLGHLVPHI</sequence>
<dbReference type="EMBL" id="AP018052">
    <property type="protein sequence ID" value="BAZ94301.1"/>
    <property type="molecule type" value="Genomic_DNA"/>
</dbReference>
<evidence type="ECO:0000313" key="1">
    <source>
        <dbReference type="EMBL" id="BAZ94301.1"/>
    </source>
</evidence>
<evidence type="ECO:0008006" key="3">
    <source>
        <dbReference type="Google" id="ProtNLM"/>
    </source>
</evidence>
<name>A0A1Z4VRN5_9GAMM</name>
<evidence type="ECO:0000313" key="2">
    <source>
        <dbReference type="Proteomes" id="UP000218765"/>
    </source>
</evidence>
<proteinExistence type="predicted"/>
<accession>A0A1Z4VRN5</accession>
<dbReference type="Proteomes" id="UP000218765">
    <property type="component" value="Chromosome"/>
</dbReference>
<keyword evidence="2" id="KW-1185">Reference proteome</keyword>
<dbReference type="SUPFAM" id="SSF50118">
    <property type="entry name" value="Cell growth inhibitor/plasmid maintenance toxic component"/>
    <property type="match status" value="1"/>
</dbReference>
<dbReference type="InterPro" id="IPR011067">
    <property type="entry name" value="Plasmid_toxin/cell-grow_inhib"/>
</dbReference>
<dbReference type="Gene3D" id="2.30.30.110">
    <property type="match status" value="1"/>
</dbReference>
<protein>
    <recommendedName>
        <fullName evidence="3">Type II toxin-antitoxin system PemK/MazF family toxin</fullName>
    </recommendedName>
</protein>
<gene>
    <name evidence="1" type="ORF">FOKN1_1919</name>
</gene>
<dbReference type="KEGG" id="ttc:FOKN1_1919"/>
<organism evidence="1 2">
    <name type="scientific">Thiohalobacter thiocyanaticus</name>
    <dbReference type="NCBI Taxonomy" id="585455"/>
    <lineage>
        <taxon>Bacteria</taxon>
        <taxon>Pseudomonadati</taxon>
        <taxon>Pseudomonadota</taxon>
        <taxon>Gammaproteobacteria</taxon>
        <taxon>Thiohalobacterales</taxon>
        <taxon>Thiohalobacteraceae</taxon>
        <taxon>Thiohalobacter</taxon>
    </lineage>
</organism>